<keyword evidence="3" id="KW-1185">Reference proteome</keyword>
<evidence type="ECO:0000313" key="2">
    <source>
        <dbReference type="EMBL" id="OCH93171.1"/>
    </source>
</evidence>
<name>A0A8E2AZ15_9APHY</name>
<dbReference type="EMBL" id="KV722358">
    <property type="protein sequence ID" value="OCH93171.1"/>
    <property type="molecule type" value="Genomic_DNA"/>
</dbReference>
<accession>A0A8E2AZ15</accession>
<evidence type="ECO:0000313" key="3">
    <source>
        <dbReference type="Proteomes" id="UP000250043"/>
    </source>
</evidence>
<gene>
    <name evidence="2" type="ORF">OBBRIDRAFT_802065</name>
</gene>
<sequence length="165" mass="17489">MSDGEGWTNYMTMITHQASKNGGHSEGNPSLSILDRRLETAAGGLVKDRRYHSAQCLCMARVEIASRGEGACVCQKAFVEPSCGTRLNARSAAPRMRKPKESKGRSTNAASEKAPELESIAMSAAVRSYRTGAKVVSLAGTVVESGYGGVLATPEAKVPGLWTEL</sequence>
<reference evidence="2 3" key="1">
    <citation type="submission" date="2016-07" db="EMBL/GenBank/DDBJ databases">
        <title>Draft genome of the white-rot fungus Obba rivulosa 3A-2.</title>
        <authorList>
            <consortium name="DOE Joint Genome Institute"/>
            <person name="Miettinen O."/>
            <person name="Riley R."/>
            <person name="Acob R."/>
            <person name="Barry K."/>
            <person name="Cullen D."/>
            <person name="De Vries R."/>
            <person name="Hainaut M."/>
            <person name="Hatakka A."/>
            <person name="Henrissat B."/>
            <person name="Hilden K."/>
            <person name="Kuo R."/>
            <person name="Labutti K."/>
            <person name="Lipzen A."/>
            <person name="Makela M.R."/>
            <person name="Sandor L."/>
            <person name="Spatafora J.W."/>
            <person name="Grigoriev I.V."/>
            <person name="Hibbett D.S."/>
        </authorList>
    </citation>
    <scope>NUCLEOTIDE SEQUENCE [LARGE SCALE GENOMIC DNA]</scope>
    <source>
        <strain evidence="2 3">3A-2</strain>
    </source>
</reference>
<protein>
    <submittedName>
        <fullName evidence="2">Uncharacterized protein</fullName>
    </submittedName>
</protein>
<proteinExistence type="predicted"/>
<evidence type="ECO:0000256" key="1">
    <source>
        <dbReference type="SAM" id="MobiDB-lite"/>
    </source>
</evidence>
<organism evidence="2 3">
    <name type="scientific">Obba rivulosa</name>
    <dbReference type="NCBI Taxonomy" id="1052685"/>
    <lineage>
        <taxon>Eukaryota</taxon>
        <taxon>Fungi</taxon>
        <taxon>Dikarya</taxon>
        <taxon>Basidiomycota</taxon>
        <taxon>Agaricomycotina</taxon>
        <taxon>Agaricomycetes</taxon>
        <taxon>Polyporales</taxon>
        <taxon>Gelatoporiaceae</taxon>
        <taxon>Obba</taxon>
    </lineage>
</organism>
<dbReference type="AlphaFoldDB" id="A0A8E2AZ15"/>
<feature type="region of interest" description="Disordered" evidence="1">
    <location>
        <begin position="89"/>
        <end position="115"/>
    </location>
</feature>
<dbReference type="Proteomes" id="UP000250043">
    <property type="component" value="Unassembled WGS sequence"/>
</dbReference>